<dbReference type="RefSeq" id="WP_343961146.1">
    <property type="nucleotide sequence ID" value="NZ_BAAAKZ010000010.1"/>
</dbReference>
<gene>
    <name evidence="1" type="ORF">ACFQ3U_10090</name>
</gene>
<proteinExistence type="predicted"/>
<evidence type="ECO:0000313" key="2">
    <source>
        <dbReference type="Proteomes" id="UP001597181"/>
    </source>
</evidence>
<organism evidence="1 2">
    <name type="scientific">Leucobacter albus</name>
    <dbReference type="NCBI Taxonomy" id="272210"/>
    <lineage>
        <taxon>Bacteria</taxon>
        <taxon>Bacillati</taxon>
        <taxon>Actinomycetota</taxon>
        <taxon>Actinomycetes</taxon>
        <taxon>Micrococcales</taxon>
        <taxon>Microbacteriaceae</taxon>
        <taxon>Leucobacter</taxon>
    </lineage>
</organism>
<reference evidence="2" key="1">
    <citation type="journal article" date="2019" name="Int. J. Syst. Evol. Microbiol.">
        <title>The Global Catalogue of Microorganisms (GCM) 10K type strain sequencing project: providing services to taxonomists for standard genome sequencing and annotation.</title>
        <authorList>
            <consortium name="The Broad Institute Genomics Platform"/>
            <consortium name="The Broad Institute Genome Sequencing Center for Infectious Disease"/>
            <person name="Wu L."/>
            <person name="Ma J."/>
        </authorList>
    </citation>
    <scope>NUCLEOTIDE SEQUENCE [LARGE SCALE GENOMIC DNA]</scope>
    <source>
        <strain evidence="2">CCUG 50213</strain>
    </source>
</reference>
<name>A0ABW3TPV4_9MICO</name>
<dbReference type="Proteomes" id="UP001597181">
    <property type="component" value="Unassembled WGS sequence"/>
</dbReference>
<evidence type="ECO:0000313" key="1">
    <source>
        <dbReference type="EMBL" id="MFD1202239.1"/>
    </source>
</evidence>
<evidence type="ECO:0008006" key="3">
    <source>
        <dbReference type="Google" id="ProtNLM"/>
    </source>
</evidence>
<keyword evidence="2" id="KW-1185">Reference proteome</keyword>
<protein>
    <recommendedName>
        <fullName evidence="3">Asp23/Gls24 family envelope stress response protein</fullName>
    </recommendedName>
</protein>
<comment type="caution">
    <text evidence="1">The sequence shown here is derived from an EMBL/GenBank/DDBJ whole genome shotgun (WGS) entry which is preliminary data.</text>
</comment>
<accession>A0ABW3TPV4</accession>
<sequence length="204" mass="21362">MNANEHRRLLGFDPEDLDGHTIEELSDYLEAGRVPPDPLIDESASCQIALEALERLGPLTQQLFAADTAAEAGADQGWVQRILSSISFDARAGRRIPIAPAEAGADLGITEGAVRGLIRGAERAAPGALLGKCTLHGDITEPAAPVSVSVEMSAPYGAAVVELGELVRAEIGAYLAAHTTLNIVSVDVVVRDIHRAPAQTENGT</sequence>
<dbReference type="EMBL" id="JBHTLY010000004">
    <property type="protein sequence ID" value="MFD1202239.1"/>
    <property type="molecule type" value="Genomic_DNA"/>
</dbReference>